<name>A0AAJ0HI73_9PEZI</name>
<sequence>MSVAPNTLFFLTLAQHSRSATRQGTYPSSASPTTSSQQPPSANLLASLFSSLLNHPLLLPLSYFQNVSMRFIRFRGQQLQPSAATQRTWYPNGYMYGVNPQFTRVQVLESLTLQQRCEVYGMIQSQNHSHLPRLNEQDIENLLSGPQHRLSSPCLIETQSDFLEIRKSYRGLNDMELLGDD</sequence>
<dbReference type="AlphaFoldDB" id="A0AAJ0HI73"/>
<reference evidence="1" key="2">
    <citation type="submission" date="2023-06" db="EMBL/GenBank/DDBJ databases">
        <authorList>
            <consortium name="Lawrence Berkeley National Laboratory"/>
            <person name="Haridas S."/>
            <person name="Hensen N."/>
            <person name="Bonometti L."/>
            <person name="Westerberg I."/>
            <person name="Brannstrom I.O."/>
            <person name="Guillou S."/>
            <person name="Cros-Aarteil S."/>
            <person name="Calhoun S."/>
            <person name="Kuo A."/>
            <person name="Mondo S."/>
            <person name="Pangilinan J."/>
            <person name="Riley R."/>
            <person name="Labutti K."/>
            <person name="Andreopoulos B."/>
            <person name="Lipzen A."/>
            <person name="Chen C."/>
            <person name="Yanf M."/>
            <person name="Daum C."/>
            <person name="Ng V."/>
            <person name="Clum A."/>
            <person name="Steindorff A."/>
            <person name="Ohm R."/>
            <person name="Martin F."/>
            <person name="Silar P."/>
            <person name="Natvig D."/>
            <person name="Lalanne C."/>
            <person name="Gautier V."/>
            <person name="Ament-Velasquez S.L."/>
            <person name="Kruys A."/>
            <person name="Hutchinson M.I."/>
            <person name="Powell A.J."/>
            <person name="Barry K."/>
            <person name="Miller A.N."/>
            <person name="Grigoriev I.V."/>
            <person name="Debuchy R."/>
            <person name="Gladieux P."/>
            <person name="Thoren M.H."/>
            <person name="Johannesson H."/>
        </authorList>
    </citation>
    <scope>NUCLEOTIDE SEQUENCE</scope>
    <source>
        <strain evidence="1">CBS 955.72</strain>
    </source>
</reference>
<comment type="caution">
    <text evidence="1">The sequence shown here is derived from an EMBL/GenBank/DDBJ whole genome shotgun (WGS) entry which is preliminary data.</text>
</comment>
<reference evidence="1" key="1">
    <citation type="journal article" date="2023" name="Mol. Phylogenet. Evol.">
        <title>Genome-scale phylogeny and comparative genomics of the fungal order Sordariales.</title>
        <authorList>
            <person name="Hensen N."/>
            <person name="Bonometti L."/>
            <person name="Westerberg I."/>
            <person name="Brannstrom I.O."/>
            <person name="Guillou S."/>
            <person name="Cros-Aarteil S."/>
            <person name="Calhoun S."/>
            <person name="Haridas S."/>
            <person name="Kuo A."/>
            <person name="Mondo S."/>
            <person name="Pangilinan J."/>
            <person name="Riley R."/>
            <person name="LaButti K."/>
            <person name="Andreopoulos B."/>
            <person name="Lipzen A."/>
            <person name="Chen C."/>
            <person name="Yan M."/>
            <person name="Daum C."/>
            <person name="Ng V."/>
            <person name="Clum A."/>
            <person name="Steindorff A."/>
            <person name="Ohm R.A."/>
            <person name="Martin F."/>
            <person name="Silar P."/>
            <person name="Natvig D.O."/>
            <person name="Lalanne C."/>
            <person name="Gautier V."/>
            <person name="Ament-Velasquez S.L."/>
            <person name="Kruys A."/>
            <person name="Hutchinson M.I."/>
            <person name="Powell A.J."/>
            <person name="Barry K."/>
            <person name="Miller A.N."/>
            <person name="Grigoriev I.V."/>
            <person name="Debuchy R."/>
            <person name="Gladieux P."/>
            <person name="Hiltunen Thoren M."/>
            <person name="Johannesson H."/>
        </authorList>
    </citation>
    <scope>NUCLEOTIDE SEQUENCE</scope>
    <source>
        <strain evidence="1">CBS 955.72</strain>
    </source>
</reference>
<proteinExistence type="predicted"/>
<dbReference type="Proteomes" id="UP001275084">
    <property type="component" value="Unassembled WGS sequence"/>
</dbReference>
<organism evidence="1 2">
    <name type="scientific">Lasiosphaeria hispida</name>
    <dbReference type="NCBI Taxonomy" id="260671"/>
    <lineage>
        <taxon>Eukaryota</taxon>
        <taxon>Fungi</taxon>
        <taxon>Dikarya</taxon>
        <taxon>Ascomycota</taxon>
        <taxon>Pezizomycotina</taxon>
        <taxon>Sordariomycetes</taxon>
        <taxon>Sordariomycetidae</taxon>
        <taxon>Sordariales</taxon>
        <taxon>Lasiosphaeriaceae</taxon>
        <taxon>Lasiosphaeria</taxon>
    </lineage>
</organism>
<accession>A0AAJ0HI73</accession>
<evidence type="ECO:0000313" key="1">
    <source>
        <dbReference type="EMBL" id="KAK3352872.1"/>
    </source>
</evidence>
<evidence type="ECO:0000313" key="2">
    <source>
        <dbReference type="Proteomes" id="UP001275084"/>
    </source>
</evidence>
<keyword evidence="2" id="KW-1185">Reference proteome</keyword>
<gene>
    <name evidence="1" type="ORF">B0T25DRAFT_195615</name>
</gene>
<dbReference type="EMBL" id="JAUIQD010000004">
    <property type="protein sequence ID" value="KAK3352872.1"/>
    <property type="molecule type" value="Genomic_DNA"/>
</dbReference>
<protein>
    <submittedName>
        <fullName evidence="1">Uncharacterized protein</fullName>
    </submittedName>
</protein>